<sequence length="615" mass="68712">FGVGFGWNGASAPVCFWSSLANFILASVSALSFDSSTELTFVFFSSRRPLADLIPTIKMVASCAKKGFLVSTTSSSALFVHFGSPGCRLGLIIQPIQLQTPTRQCHHGCPQSWEDLDSLVLPGTVSWHPVQSRPRLISATATMHVEGDYAGISSRIWNDYWWLAASLDPPEMGNCLEAAFFVVAVVGKVVLGIAELDVDNLLISYMHSVWNRIAELHKALDSVLAEMVVFHAADYQVADSDTVASRIEIHLWLQRSLVGPTLFLVAWGTYQWGASWKYKCHILLLPWWVGVVQQQVVSPMMSIRSADSPSLSCMRPNSTYFFLDGRSSGCREELLQKDALHVSPGVEKCWLKVQPVLFTSVKREWECLHLDIVFRNPLWPRCGTDHLTLGRIFSRTQCARLRISMKQNDAESKVQSVDSSRSLTELLSITNTVVRIQVVPSSRMIAMVDGDPPECIGSSNWSPLTNFGFLVSNLHLFDREKHNCSTVCHRKWRKRERDNENNDYSKSDVAVELGLRWPLSWIATMDYTIGPLLIGLHLSGLLSCKDWPGQDGVGLGRGIYLTTTLEAKIKTIVNSNTNTHSNESNSNYLNWSPWLGTFEKLIESPTGHFQVLLFA</sequence>
<name>A0A371GXA3_MUCPR</name>
<dbReference type="AlphaFoldDB" id="A0A371GXA3"/>
<organism evidence="1 2">
    <name type="scientific">Mucuna pruriens</name>
    <name type="common">Velvet bean</name>
    <name type="synonym">Dolichos pruriens</name>
    <dbReference type="NCBI Taxonomy" id="157652"/>
    <lineage>
        <taxon>Eukaryota</taxon>
        <taxon>Viridiplantae</taxon>
        <taxon>Streptophyta</taxon>
        <taxon>Embryophyta</taxon>
        <taxon>Tracheophyta</taxon>
        <taxon>Spermatophyta</taxon>
        <taxon>Magnoliopsida</taxon>
        <taxon>eudicotyledons</taxon>
        <taxon>Gunneridae</taxon>
        <taxon>Pentapetalae</taxon>
        <taxon>rosids</taxon>
        <taxon>fabids</taxon>
        <taxon>Fabales</taxon>
        <taxon>Fabaceae</taxon>
        <taxon>Papilionoideae</taxon>
        <taxon>50 kb inversion clade</taxon>
        <taxon>NPAAA clade</taxon>
        <taxon>indigoferoid/millettioid clade</taxon>
        <taxon>Phaseoleae</taxon>
        <taxon>Mucuna</taxon>
    </lineage>
</organism>
<feature type="non-terminal residue" evidence="1">
    <location>
        <position position="1"/>
    </location>
</feature>
<dbReference type="Proteomes" id="UP000257109">
    <property type="component" value="Unassembled WGS sequence"/>
</dbReference>
<evidence type="ECO:0000313" key="2">
    <source>
        <dbReference type="Proteomes" id="UP000257109"/>
    </source>
</evidence>
<protein>
    <submittedName>
        <fullName evidence="1">Uncharacterized protein</fullName>
    </submittedName>
</protein>
<feature type="non-terminal residue" evidence="1">
    <location>
        <position position="615"/>
    </location>
</feature>
<evidence type="ECO:0000313" key="1">
    <source>
        <dbReference type="EMBL" id="RDX95151.1"/>
    </source>
</evidence>
<proteinExistence type="predicted"/>
<accession>A0A371GXA3</accession>
<reference evidence="1" key="1">
    <citation type="submission" date="2018-05" db="EMBL/GenBank/DDBJ databases">
        <title>Draft genome of Mucuna pruriens seed.</title>
        <authorList>
            <person name="Nnadi N.E."/>
            <person name="Vos R."/>
            <person name="Hasami M.H."/>
            <person name="Devisetty U.K."/>
            <person name="Aguiy J.C."/>
        </authorList>
    </citation>
    <scope>NUCLEOTIDE SEQUENCE [LARGE SCALE GENOMIC DNA]</scope>
    <source>
        <strain evidence="1">JCA_2017</strain>
    </source>
</reference>
<comment type="caution">
    <text evidence="1">The sequence shown here is derived from an EMBL/GenBank/DDBJ whole genome shotgun (WGS) entry which is preliminary data.</text>
</comment>
<gene>
    <name evidence="1" type="ORF">CR513_22365</name>
</gene>
<dbReference type="EMBL" id="QJKJ01004192">
    <property type="protein sequence ID" value="RDX95151.1"/>
    <property type="molecule type" value="Genomic_DNA"/>
</dbReference>
<keyword evidence="2" id="KW-1185">Reference proteome</keyword>